<sequence>MAQLHGMTGGEGPLSYAQNSSYQRAVMDVVKPIIEEEITKKLDITRLSSNGLIDSFWIADFGCSTGLNSFLAMHVIAEAIQNKFQSQRSIMNAESPEFYVFFNDHVKNDFNTLFRSLPSERHYQAAGLPGSFHKRLLPKASLHFAYSSWALHWLSQVPKAVTDPTSQARNKGNIYYGGARQEVCDAYSSQYAKDIESFLEARANELVSGGLMALLVPGFPMKFDYSNPSYKGQMVMDHIASILIDMAKKGRISEEKIDSFNFPTYYTFPEELKAIIERNGSYSIERMEIFDNPGKYATTTAHAHASLYRAVFEDLMTNHFGSEIVEEVFDSYRQKLEASPALLLPEKDKSIIIFVLLKRKLE</sequence>
<dbReference type="AlphaFoldDB" id="A0AAW2SWG3"/>
<dbReference type="SUPFAM" id="SSF53335">
    <property type="entry name" value="S-adenosyl-L-methionine-dependent methyltransferases"/>
    <property type="match status" value="1"/>
</dbReference>
<protein>
    <submittedName>
        <fullName evidence="6">Loganic acid O-methyltransferase</fullName>
    </submittedName>
</protein>
<comment type="similarity">
    <text evidence="1">Belongs to the methyltransferase superfamily. Type-7 methyltransferase family.</text>
</comment>
<evidence type="ECO:0000256" key="1">
    <source>
        <dbReference type="ARBA" id="ARBA00007967"/>
    </source>
</evidence>
<dbReference type="InterPro" id="IPR042086">
    <property type="entry name" value="MeTrfase_capping"/>
</dbReference>
<dbReference type="Pfam" id="PF03492">
    <property type="entry name" value="Methyltransf_7"/>
    <property type="match status" value="1"/>
</dbReference>
<dbReference type="InterPro" id="IPR029063">
    <property type="entry name" value="SAM-dependent_MTases_sf"/>
</dbReference>
<dbReference type="GO" id="GO:0008168">
    <property type="term" value="F:methyltransferase activity"/>
    <property type="evidence" value="ECO:0007669"/>
    <property type="project" value="UniProtKB-KW"/>
</dbReference>
<name>A0AAW2SWG3_9LAMI</name>
<organism evidence="6">
    <name type="scientific">Sesamum calycinum</name>
    <dbReference type="NCBI Taxonomy" id="2727403"/>
    <lineage>
        <taxon>Eukaryota</taxon>
        <taxon>Viridiplantae</taxon>
        <taxon>Streptophyta</taxon>
        <taxon>Embryophyta</taxon>
        <taxon>Tracheophyta</taxon>
        <taxon>Spermatophyta</taxon>
        <taxon>Magnoliopsida</taxon>
        <taxon>eudicotyledons</taxon>
        <taxon>Gunneridae</taxon>
        <taxon>Pentapetalae</taxon>
        <taxon>asterids</taxon>
        <taxon>lamiids</taxon>
        <taxon>Lamiales</taxon>
        <taxon>Pedaliaceae</taxon>
        <taxon>Sesamum</taxon>
    </lineage>
</organism>
<evidence type="ECO:0000256" key="3">
    <source>
        <dbReference type="ARBA" id="ARBA00022679"/>
    </source>
</evidence>
<evidence type="ECO:0000313" key="6">
    <source>
        <dbReference type="EMBL" id="KAL0396748.1"/>
    </source>
</evidence>
<dbReference type="InterPro" id="IPR005299">
    <property type="entry name" value="MeTrfase_7"/>
</dbReference>
<dbReference type="EMBL" id="JACGWM010000001">
    <property type="protein sequence ID" value="KAL0396748.1"/>
    <property type="molecule type" value="Genomic_DNA"/>
</dbReference>
<proteinExistence type="inferred from homology"/>
<dbReference type="PANTHER" id="PTHR31009">
    <property type="entry name" value="S-ADENOSYL-L-METHIONINE:CARBOXYL METHYLTRANSFERASE FAMILY PROTEIN"/>
    <property type="match status" value="1"/>
</dbReference>
<keyword evidence="5" id="KW-0460">Magnesium</keyword>
<keyword evidence="2" id="KW-0489">Methyltransferase</keyword>
<dbReference type="Gene3D" id="1.10.1200.270">
    <property type="entry name" value="Methyltransferase, alpha-helical capping domain"/>
    <property type="match status" value="1"/>
</dbReference>
<accession>A0AAW2SWG3</accession>
<comment type="caution">
    <text evidence="6">The sequence shown here is derived from an EMBL/GenBank/DDBJ whole genome shotgun (WGS) entry which is preliminary data.</text>
</comment>
<keyword evidence="4" id="KW-0479">Metal-binding</keyword>
<gene>
    <name evidence="6" type="ORF">Scaly_0123200</name>
</gene>
<reference evidence="6" key="2">
    <citation type="journal article" date="2024" name="Plant">
        <title>Genomic evolution and insights into agronomic trait innovations of Sesamum species.</title>
        <authorList>
            <person name="Miao H."/>
            <person name="Wang L."/>
            <person name="Qu L."/>
            <person name="Liu H."/>
            <person name="Sun Y."/>
            <person name="Le M."/>
            <person name="Wang Q."/>
            <person name="Wei S."/>
            <person name="Zheng Y."/>
            <person name="Lin W."/>
            <person name="Duan Y."/>
            <person name="Cao H."/>
            <person name="Xiong S."/>
            <person name="Wang X."/>
            <person name="Wei L."/>
            <person name="Li C."/>
            <person name="Ma Q."/>
            <person name="Ju M."/>
            <person name="Zhao R."/>
            <person name="Li G."/>
            <person name="Mu C."/>
            <person name="Tian Q."/>
            <person name="Mei H."/>
            <person name="Zhang T."/>
            <person name="Gao T."/>
            <person name="Zhang H."/>
        </authorList>
    </citation>
    <scope>NUCLEOTIDE SEQUENCE</scope>
    <source>
        <strain evidence="6">KEN8</strain>
    </source>
</reference>
<evidence type="ECO:0000256" key="2">
    <source>
        <dbReference type="ARBA" id="ARBA00022603"/>
    </source>
</evidence>
<reference evidence="6" key="1">
    <citation type="submission" date="2020-06" db="EMBL/GenBank/DDBJ databases">
        <authorList>
            <person name="Li T."/>
            <person name="Hu X."/>
            <person name="Zhang T."/>
            <person name="Song X."/>
            <person name="Zhang H."/>
            <person name="Dai N."/>
            <person name="Sheng W."/>
            <person name="Hou X."/>
            <person name="Wei L."/>
        </authorList>
    </citation>
    <scope>NUCLEOTIDE SEQUENCE</scope>
    <source>
        <strain evidence="6">KEN8</strain>
        <tissue evidence="6">Leaf</tissue>
    </source>
</reference>
<dbReference type="GO" id="GO:0032259">
    <property type="term" value="P:methylation"/>
    <property type="evidence" value="ECO:0007669"/>
    <property type="project" value="UniProtKB-KW"/>
</dbReference>
<dbReference type="GO" id="GO:0046872">
    <property type="term" value="F:metal ion binding"/>
    <property type="evidence" value="ECO:0007669"/>
    <property type="project" value="UniProtKB-KW"/>
</dbReference>
<dbReference type="Gene3D" id="3.40.50.150">
    <property type="entry name" value="Vaccinia Virus protein VP39"/>
    <property type="match status" value="1"/>
</dbReference>
<evidence type="ECO:0000256" key="5">
    <source>
        <dbReference type="ARBA" id="ARBA00022842"/>
    </source>
</evidence>
<evidence type="ECO:0000256" key="4">
    <source>
        <dbReference type="ARBA" id="ARBA00022723"/>
    </source>
</evidence>
<keyword evidence="3" id="KW-0808">Transferase</keyword>